<comment type="caution">
    <text evidence="2">The sequence shown here is derived from an EMBL/GenBank/DDBJ whole genome shotgun (WGS) entry which is preliminary data.</text>
</comment>
<feature type="transmembrane region" description="Helical" evidence="1">
    <location>
        <begin position="46"/>
        <end position="67"/>
    </location>
</feature>
<keyword evidence="1" id="KW-0812">Transmembrane</keyword>
<dbReference type="AlphaFoldDB" id="M5RYT1"/>
<proteinExistence type="predicted"/>
<dbReference type="EMBL" id="ANOF01000155">
    <property type="protein sequence ID" value="EMI24455.1"/>
    <property type="molecule type" value="Genomic_DNA"/>
</dbReference>
<dbReference type="PATRIC" id="fig|1263868.3.peg.5244"/>
<name>M5RYT1_9BACT</name>
<sequence length="105" mass="11397">MKSSTESKSGKDGPVSEAQAAFDALTIPQQRAAVFRLQGGRETVEAFAVAFILALLFRAFIAEAFVIPTGSMAPALMGAHKDVFLRPMWATVPNRSEFRKSHARS</sequence>
<evidence type="ECO:0000256" key="1">
    <source>
        <dbReference type="SAM" id="Phobius"/>
    </source>
</evidence>
<evidence type="ECO:0000313" key="3">
    <source>
        <dbReference type="Proteomes" id="UP000011996"/>
    </source>
</evidence>
<evidence type="ECO:0000313" key="2">
    <source>
        <dbReference type="EMBL" id="EMI24455.1"/>
    </source>
</evidence>
<accession>M5RYT1</accession>
<organism evidence="2 3">
    <name type="scientific">Rhodopirellula europaea SH398</name>
    <dbReference type="NCBI Taxonomy" id="1263868"/>
    <lineage>
        <taxon>Bacteria</taxon>
        <taxon>Pseudomonadati</taxon>
        <taxon>Planctomycetota</taxon>
        <taxon>Planctomycetia</taxon>
        <taxon>Pirellulales</taxon>
        <taxon>Pirellulaceae</taxon>
        <taxon>Rhodopirellula</taxon>
    </lineage>
</organism>
<keyword evidence="1" id="KW-1133">Transmembrane helix</keyword>
<dbReference type="RefSeq" id="WP_008670364.1">
    <property type="nucleotide sequence ID" value="NZ_ANOF01000155.1"/>
</dbReference>
<protein>
    <submittedName>
        <fullName evidence="2">Signal peptidase I</fullName>
    </submittedName>
</protein>
<keyword evidence="1" id="KW-0472">Membrane</keyword>
<dbReference type="Proteomes" id="UP000011996">
    <property type="component" value="Unassembled WGS sequence"/>
</dbReference>
<gene>
    <name evidence="2" type="ORF">RESH_04826</name>
</gene>
<reference evidence="2 3" key="1">
    <citation type="journal article" date="2013" name="Mar. Genomics">
        <title>Expression of sulfatases in Rhodopirellula baltica and the diversity of sulfatases in the genus Rhodopirellula.</title>
        <authorList>
            <person name="Wegner C.E."/>
            <person name="Richter-Heitmann T."/>
            <person name="Klindworth A."/>
            <person name="Klockow C."/>
            <person name="Richter M."/>
            <person name="Achstetter T."/>
            <person name="Glockner F.O."/>
            <person name="Harder J."/>
        </authorList>
    </citation>
    <scope>NUCLEOTIDE SEQUENCE [LARGE SCALE GENOMIC DNA]</scope>
    <source>
        <strain evidence="2 3">SH398</strain>
    </source>
</reference>
<dbReference type="STRING" id="1263868.RESH_04826"/>